<comment type="caution">
    <text evidence="3">The sequence shown here is derived from an EMBL/GenBank/DDBJ whole genome shotgun (WGS) entry which is preliminary data.</text>
</comment>
<feature type="compositionally biased region" description="Low complexity" evidence="1">
    <location>
        <begin position="161"/>
        <end position="208"/>
    </location>
</feature>
<name>A0ABR1GUL2_9HYPO</name>
<dbReference type="EMBL" id="JAZAVJ010000162">
    <property type="protein sequence ID" value="KAK7409109.1"/>
    <property type="molecule type" value="Genomic_DNA"/>
</dbReference>
<keyword evidence="4" id="KW-1185">Reference proteome</keyword>
<evidence type="ECO:0000256" key="2">
    <source>
        <dbReference type="SAM" id="SignalP"/>
    </source>
</evidence>
<accession>A0ABR1GUL2</accession>
<feature type="region of interest" description="Disordered" evidence="1">
    <location>
        <begin position="159"/>
        <end position="208"/>
    </location>
</feature>
<reference evidence="3 4" key="1">
    <citation type="journal article" date="2025" name="Microbiol. Resour. Announc.">
        <title>Draft genome sequences for Neonectria magnoliae and Neonectria punicea, canker pathogens of Liriodendron tulipifera and Acer saccharum in West Virginia.</title>
        <authorList>
            <person name="Petronek H.M."/>
            <person name="Kasson M.T."/>
            <person name="Metheny A.M."/>
            <person name="Stauder C.M."/>
            <person name="Lovett B."/>
            <person name="Lynch S.C."/>
            <person name="Garnas J.R."/>
            <person name="Kasson L.R."/>
            <person name="Stajich J.E."/>
        </authorList>
    </citation>
    <scope>NUCLEOTIDE SEQUENCE [LARGE SCALE GENOMIC DNA]</scope>
    <source>
        <strain evidence="3 4">NRRL 64653</strain>
    </source>
</reference>
<keyword evidence="2" id="KW-0732">Signal</keyword>
<evidence type="ECO:0000313" key="4">
    <source>
        <dbReference type="Proteomes" id="UP001498476"/>
    </source>
</evidence>
<organism evidence="3 4">
    <name type="scientific">Neonectria punicea</name>
    <dbReference type="NCBI Taxonomy" id="979145"/>
    <lineage>
        <taxon>Eukaryota</taxon>
        <taxon>Fungi</taxon>
        <taxon>Dikarya</taxon>
        <taxon>Ascomycota</taxon>
        <taxon>Pezizomycotina</taxon>
        <taxon>Sordariomycetes</taxon>
        <taxon>Hypocreomycetidae</taxon>
        <taxon>Hypocreales</taxon>
        <taxon>Nectriaceae</taxon>
        <taxon>Neonectria</taxon>
    </lineage>
</organism>
<evidence type="ECO:0000313" key="3">
    <source>
        <dbReference type="EMBL" id="KAK7409109.1"/>
    </source>
</evidence>
<feature type="signal peptide" evidence="2">
    <location>
        <begin position="1"/>
        <end position="19"/>
    </location>
</feature>
<sequence length="236" mass="24517">MYAHNVALAIAPLVLLASADLQLDNDDVPNACRDICQPIVTLTQRCEVDLRGNDDTDRNENRLEAQCVCTNDSFDVASIAALCHDCMRQNIRNNDNNDDDDDNDDNDWDDADLEEMREILYTCGWSTTSYVSASSTAANGITVDATAPTALSQLTTTIVPGSTKTGSASSKTGSGTETAAASATDDASATDSSSDDSASATTDSAAQASETDNAAPALAPFGVAGVVVAGVFAFLV</sequence>
<evidence type="ECO:0008006" key="5">
    <source>
        <dbReference type="Google" id="ProtNLM"/>
    </source>
</evidence>
<dbReference type="Proteomes" id="UP001498476">
    <property type="component" value="Unassembled WGS sequence"/>
</dbReference>
<evidence type="ECO:0000256" key="1">
    <source>
        <dbReference type="SAM" id="MobiDB-lite"/>
    </source>
</evidence>
<proteinExistence type="predicted"/>
<gene>
    <name evidence="3" type="ORF">QQX98_008717</name>
</gene>
<feature type="chain" id="PRO_5045869653" description="Protein CAP22" evidence="2">
    <location>
        <begin position="20"/>
        <end position="236"/>
    </location>
</feature>
<protein>
    <recommendedName>
        <fullName evidence="5">Protein CAP22</fullName>
    </recommendedName>
</protein>